<feature type="transmembrane region" description="Helical" evidence="1">
    <location>
        <begin position="184"/>
        <end position="214"/>
    </location>
</feature>
<keyword evidence="1" id="KW-0472">Membrane</keyword>
<reference evidence="2" key="2">
    <citation type="submission" date="2015-06" db="UniProtKB">
        <authorList>
            <consortium name="EnsemblMetazoa"/>
        </authorList>
    </citation>
    <scope>IDENTIFICATION</scope>
</reference>
<dbReference type="AlphaFoldDB" id="T1GMC5"/>
<dbReference type="EMBL" id="CAQQ02162716">
    <property type="status" value="NOT_ANNOTATED_CDS"/>
    <property type="molecule type" value="Genomic_DNA"/>
</dbReference>
<dbReference type="EnsemblMetazoa" id="MESCA004695-RA">
    <property type="protein sequence ID" value="MESCA004695-PA"/>
    <property type="gene ID" value="MESCA004695"/>
</dbReference>
<reference evidence="3" key="1">
    <citation type="submission" date="2013-02" db="EMBL/GenBank/DDBJ databases">
        <authorList>
            <person name="Hughes D."/>
        </authorList>
    </citation>
    <scope>NUCLEOTIDE SEQUENCE</scope>
    <source>
        <strain>Durham</strain>
        <strain evidence="3">NC isolate 2 -- Noor lab</strain>
    </source>
</reference>
<keyword evidence="3" id="KW-1185">Reference proteome</keyword>
<dbReference type="Proteomes" id="UP000015102">
    <property type="component" value="Unassembled WGS sequence"/>
</dbReference>
<feature type="transmembrane region" description="Helical" evidence="1">
    <location>
        <begin position="329"/>
        <end position="349"/>
    </location>
</feature>
<evidence type="ECO:0000313" key="2">
    <source>
        <dbReference type="EnsemblMetazoa" id="MESCA004695-PA"/>
    </source>
</evidence>
<feature type="transmembrane region" description="Helical" evidence="1">
    <location>
        <begin position="141"/>
        <end position="164"/>
    </location>
</feature>
<dbReference type="OMA" id="FFKYAPS"/>
<organism evidence="2 3">
    <name type="scientific">Megaselia scalaris</name>
    <name type="common">Humpbacked fly</name>
    <name type="synonym">Phora scalaris</name>
    <dbReference type="NCBI Taxonomy" id="36166"/>
    <lineage>
        <taxon>Eukaryota</taxon>
        <taxon>Metazoa</taxon>
        <taxon>Ecdysozoa</taxon>
        <taxon>Arthropoda</taxon>
        <taxon>Hexapoda</taxon>
        <taxon>Insecta</taxon>
        <taxon>Pterygota</taxon>
        <taxon>Neoptera</taxon>
        <taxon>Endopterygota</taxon>
        <taxon>Diptera</taxon>
        <taxon>Brachycera</taxon>
        <taxon>Muscomorpha</taxon>
        <taxon>Platypezoidea</taxon>
        <taxon>Phoridae</taxon>
        <taxon>Megaseliini</taxon>
        <taxon>Megaselia</taxon>
    </lineage>
</organism>
<feature type="transmembrane region" description="Helical" evidence="1">
    <location>
        <begin position="361"/>
        <end position="379"/>
    </location>
</feature>
<feature type="transmembrane region" description="Helical" evidence="1">
    <location>
        <begin position="108"/>
        <end position="129"/>
    </location>
</feature>
<protein>
    <submittedName>
        <fullName evidence="2">Uncharacterized protein</fullName>
    </submittedName>
</protein>
<proteinExistence type="predicted"/>
<dbReference type="EMBL" id="CAQQ02162718">
    <property type="status" value="NOT_ANNOTATED_CDS"/>
    <property type="molecule type" value="Genomic_DNA"/>
</dbReference>
<evidence type="ECO:0000313" key="3">
    <source>
        <dbReference type="Proteomes" id="UP000015102"/>
    </source>
</evidence>
<accession>T1GMC5</accession>
<dbReference type="EMBL" id="CAQQ02162717">
    <property type="status" value="NOT_ANNOTATED_CDS"/>
    <property type="molecule type" value="Genomic_DNA"/>
</dbReference>
<keyword evidence="1" id="KW-0812">Transmembrane</keyword>
<dbReference type="HOGENOM" id="CLU_597540_0_0_1"/>
<feature type="transmembrane region" description="Helical" evidence="1">
    <location>
        <begin position="12"/>
        <end position="37"/>
    </location>
</feature>
<feature type="transmembrane region" description="Helical" evidence="1">
    <location>
        <begin position="79"/>
        <end position="102"/>
    </location>
</feature>
<feature type="transmembrane region" description="Helical" evidence="1">
    <location>
        <begin position="297"/>
        <end position="322"/>
    </location>
</feature>
<feature type="transmembrane region" description="Helical" evidence="1">
    <location>
        <begin position="49"/>
        <end position="72"/>
    </location>
</feature>
<keyword evidence="1" id="KW-1133">Transmembrane helix</keyword>
<name>T1GMC5_MEGSC</name>
<evidence type="ECO:0000256" key="1">
    <source>
        <dbReference type="SAM" id="Phobius"/>
    </source>
</evidence>
<feature type="transmembrane region" description="Helical" evidence="1">
    <location>
        <begin position="255"/>
        <end position="277"/>
    </location>
</feature>
<sequence length="420" mass="47589">MPEFLEKSLVAIYQYLPLVTAGFSFFPCGLVFGYTVISFVLESKVKLGAVAYGPMIFGTCVGLVAAVTMFLIKLIRKHFVFWHFEMLLIASGFHILASAFFFASSLDIVGSFLAFFAHSLTFICVLSYLHVICSKRGRSIFLSSCFAWYMLGIATSATLIGNSFRKKNPSEYLSDSIKETEGIYVTYAGTYLGIAVVLGVLLSAVKVCSFFGFLDYKESMDHEFRIANSNRTIFEKRSEIIKRVVFFYVTGNRQWFVTAYLLLLDAIDYAMFIYFVFWFSLNKAVAVSDDDHRPALFWVLFGGSAFNISQMFLAFLSMLIFTPGEGSKIPFLMILFFFGMSFGNIKMSIVETAHFKYSELILFVSYLSQMLYGLLGVIFKKHQIEQLNVHWLKDGTIPTISGEEHSNQHQLKNRNGGNYI</sequence>